<sequence length="77" mass="8335">MKPKPRVYKGPYGWMVDRPGYGFTGSTTSGPHPSQPAALRSLTGPGYAGGQVERTDTPSGARRSQQYPFAPWPVEVL</sequence>
<dbReference type="Proteomes" id="UP000526734">
    <property type="component" value="Unassembled WGS sequence"/>
</dbReference>
<feature type="region of interest" description="Disordered" evidence="1">
    <location>
        <begin position="24"/>
        <end position="77"/>
    </location>
</feature>
<evidence type="ECO:0000313" key="3">
    <source>
        <dbReference type="Proteomes" id="UP000526734"/>
    </source>
</evidence>
<accession>A0A7W3VVP7</accession>
<dbReference type="EMBL" id="JACGZW010000004">
    <property type="protein sequence ID" value="MBB1153980.1"/>
    <property type="molecule type" value="Genomic_DNA"/>
</dbReference>
<dbReference type="RefSeq" id="WP_182891070.1">
    <property type="nucleotide sequence ID" value="NZ_JACGZW010000004.1"/>
</dbReference>
<evidence type="ECO:0000256" key="1">
    <source>
        <dbReference type="SAM" id="MobiDB-lite"/>
    </source>
</evidence>
<proteinExistence type="predicted"/>
<organism evidence="2 3">
    <name type="scientific">Amycolatopsis dendrobii</name>
    <dbReference type="NCBI Taxonomy" id="2760662"/>
    <lineage>
        <taxon>Bacteria</taxon>
        <taxon>Bacillati</taxon>
        <taxon>Actinomycetota</taxon>
        <taxon>Actinomycetes</taxon>
        <taxon>Pseudonocardiales</taxon>
        <taxon>Pseudonocardiaceae</taxon>
        <taxon>Amycolatopsis</taxon>
    </lineage>
</organism>
<comment type="caution">
    <text evidence="2">The sequence shown here is derived from an EMBL/GenBank/DDBJ whole genome shotgun (WGS) entry which is preliminary data.</text>
</comment>
<name>A0A7W3VVP7_9PSEU</name>
<protein>
    <submittedName>
        <fullName evidence="2">Uncharacterized protein</fullName>
    </submittedName>
</protein>
<evidence type="ECO:0000313" key="2">
    <source>
        <dbReference type="EMBL" id="MBB1153980.1"/>
    </source>
</evidence>
<gene>
    <name evidence="2" type="ORF">H4281_12630</name>
</gene>
<keyword evidence="3" id="KW-1185">Reference proteome</keyword>
<dbReference type="AlphaFoldDB" id="A0A7W3VVP7"/>
<reference evidence="2 3" key="1">
    <citation type="submission" date="2020-08" db="EMBL/GenBank/DDBJ databases">
        <title>Amycolatopsis sp. nov. DR6-1 isolated from Dendrobium heterocarpum.</title>
        <authorList>
            <person name="Tedsree N."/>
            <person name="Kuncharoen N."/>
            <person name="Likhitwitayawuid K."/>
            <person name="Tanasupawat S."/>
        </authorList>
    </citation>
    <scope>NUCLEOTIDE SEQUENCE [LARGE SCALE GENOMIC DNA]</scope>
    <source>
        <strain evidence="2 3">DR6-1</strain>
    </source>
</reference>